<dbReference type="Gene3D" id="2.160.20.10">
    <property type="entry name" value="Single-stranded right-handed beta-helix, Pectin lyase-like"/>
    <property type="match status" value="1"/>
</dbReference>
<evidence type="ECO:0000256" key="10">
    <source>
        <dbReference type="RuleBase" id="RU361169"/>
    </source>
</evidence>
<dbReference type="PANTHER" id="PTHR31736:SF8">
    <property type="entry name" value="PUTATIVE (AFU_ORTHOLOGUE AFUA_7G06410)-RELATED"/>
    <property type="match status" value="1"/>
</dbReference>
<evidence type="ECO:0000256" key="8">
    <source>
        <dbReference type="ARBA" id="ARBA00023295"/>
    </source>
</evidence>
<dbReference type="PANTHER" id="PTHR31736">
    <property type="match status" value="1"/>
</dbReference>
<keyword evidence="3" id="KW-0964">Secreted</keyword>
<evidence type="ECO:0000313" key="12">
    <source>
        <dbReference type="EMBL" id="KAI3531709.1"/>
    </source>
</evidence>
<dbReference type="InterPro" id="IPR011050">
    <property type="entry name" value="Pectin_lyase_fold/virulence"/>
</dbReference>
<protein>
    <submittedName>
        <fullName evidence="12">Polygalacturonase</fullName>
    </submittedName>
</protein>
<accession>A0A9P9X1R2</accession>
<evidence type="ECO:0000256" key="9">
    <source>
        <dbReference type="ARBA" id="ARBA00023316"/>
    </source>
</evidence>
<dbReference type="SUPFAM" id="SSF51126">
    <property type="entry name" value="Pectin lyase-like"/>
    <property type="match status" value="1"/>
</dbReference>
<evidence type="ECO:0000256" key="7">
    <source>
        <dbReference type="ARBA" id="ARBA00023180"/>
    </source>
</evidence>
<evidence type="ECO:0000256" key="5">
    <source>
        <dbReference type="ARBA" id="ARBA00022737"/>
    </source>
</evidence>
<feature type="signal peptide" evidence="11">
    <location>
        <begin position="1"/>
        <end position="25"/>
    </location>
</feature>
<comment type="similarity">
    <text evidence="2 10">Belongs to the glycosyl hydrolase 28 family.</text>
</comment>
<evidence type="ECO:0000256" key="2">
    <source>
        <dbReference type="ARBA" id="ARBA00008834"/>
    </source>
</evidence>
<evidence type="ECO:0000256" key="11">
    <source>
        <dbReference type="SAM" id="SignalP"/>
    </source>
</evidence>
<evidence type="ECO:0000256" key="1">
    <source>
        <dbReference type="ARBA" id="ARBA00004613"/>
    </source>
</evidence>
<dbReference type="GO" id="GO:0045490">
    <property type="term" value="P:pectin catabolic process"/>
    <property type="evidence" value="ECO:0007669"/>
    <property type="project" value="UniProtKB-ARBA"/>
</dbReference>
<sequence length="426" mass="46811">MLPNLDLSWAVLLFTLHGLSSTVLASPNNVLEDRAVYTCTVEANNDGSDDSPAILAAFKECRKNRRIVFSNTTYNIEKMMTTTDLENTQIEIHGTLVWSKDTDYWLSNPQPTGFQNGSAAWFLGGKNITVNGFGYGTLDGNGQTWSVSRYNLVKGQSNYPDRPHALAIWKASGMTVRNVRMVQSQMWTMAIMHSQNVLFDGVYINSTTNNGYPARNTDGADTIDSDRITFRNMYIRNGDDAIAIKGNSTNILIEDSTMDHSLGIAFGSLGQYKNEFERVENVTVRRIKGLGTRYGAYVKTWTGDQVSYPPNGGGGGRNTLIACLALYDFDLTATREAPFLIGQCTSFSGQQGDCESSTFKISDMTIRNWVGDGASTYVADMNCSQGSGGCEDITIEDVDLKNTTTGADVTKYRCRDVVSVHGFECS</sequence>
<dbReference type="InterPro" id="IPR006626">
    <property type="entry name" value="PbH1"/>
</dbReference>
<dbReference type="Proteomes" id="UP001056436">
    <property type="component" value="Unassembled WGS sequence"/>
</dbReference>
<comment type="subcellular location">
    <subcellularLocation>
        <location evidence="1">Secreted</location>
    </subcellularLocation>
</comment>
<gene>
    <name evidence="12" type="ORF">CABS02_14074</name>
</gene>
<keyword evidence="4 11" id="KW-0732">Signal</keyword>
<name>A0A9P9X1R2_9PEZI</name>
<keyword evidence="7" id="KW-0325">Glycoprotein</keyword>
<keyword evidence="5" id="KW-0677">Repeat</keyword>
<keyword evidence="13" id="KW-1185">Reference proteome</keyword>
<dbReference type="EMBL" id="SDAQ01000180">
    <property type="protein sequence ID" value="KAI3531709.1"/>
    <property type="molecule type" value="Genomic_DNA"/>
</dbReference>
<evidence type="ECO:0000256" key="4">
    <source>
        <dbReference type="ARBA" id="ARBA00022729"/>
    </source>
</evidence>
<dbReference type="GO" id="GO:0004650">
    <property type="term" value="F:polygalacturonase activity"/>
    <property type="evidence" value="ECO:0007669"/>
    <property type="project" value="InterPro"/>
</dbReference>
<dbReference type="GO" id="GO:0071555">
    <property type="term" value="P:cell wall organization"/>
    <property type="evidence" value="ECO:0007669"/>
    <property type="project" value="UniProtKB-KW"/>
</dbReference>
<comment type="caution">
    <text evidence="12">The sequence shown here is derived from an EMBL/GenBank/DDBJ whole genome shotgun (WGS) entry which is preliminary data.</text>
</comment>
<evidence type="ECO:0000256" key="6">
    <source>
        <dbReference type="ARBA" id="ARBA00022801"/>
    </source>
</evidence>
<evidence type="ECO:0000256" key="3">
    <source>
        <dbReference type="ARBA" id="ARBA00022525"/>
    </source>
</evidence>
<dbReference type="InterPro" id="IPR012334">
    <property type="entry name" value="Pectin_lyas_fold"/>
</dbReference>
<evidence type="ECO:0000313" key="13">
    <source>
        <dbReference type="Proteomes" id="UP001056436"/>
    </source>
</evidence>
<proteinExistence type="inferred from homology"/>
<keyword evidence="6 10" id="KW-0378">Hydrolase</keyword>
<dbReference type="GO" id="GO:0005576">
    <property type="term" value="C:extracellular region"/>
    <property type="evidence" value="ECO:0007669"/>
    <property type="project" value="UniProtKB-SubCell"/>
</dbReference>
<organism evidence="12 13">
    <name type="scientific">Colletotrichum abscissum</name>
    <dbReference type="NCBI Taxonomy" id="1671311"/>
    <lineage>
        <taxon>Eukaryota</taxon>
        <taxon>Fungi</taxon>
        <taxon>Dikarya</taxon>
        <taxon>Ascomycota</taxon>
        <taxon>Pezizomycotina</taxon>
        <taxon>Sordariomycetes</taxon>
        <taxon>Hypocreomycetidae</taxon>
        <taxon>Glomerellales</taxon>
        <taxon>Glomerellaceae</taxon>
        <taxon>Colletotrichum</taxon>
        <taxon>Colletotrichum acutatum species complex</taxon>
    </lineage>
</organism>
<reference evidence="12" key="1">
    <citation type="submission" date="2019-01" db="EMBL/GenBank/DDBJ databases">
        <title>Colletotrichum abscissum LGMF1257.</title>
        <authorList>
            <person name="Baroncelli R."/>
        </authorList>
    </citation>
    <scope>NUCLEOTIDE SEQUENCE</scope>
    <source>
        <strain evidence="12">Ca142</strain>
    </source>
</reference>
<feature type="chain" id="PRO_5040156169" evidence="11">
    <location>
        <begin position="26"/>
        <end position="426"/>
    </location>
</feature>
<dbReference type="OrthoDB" id="187139at2759"/>
<dbReference type="Pfam" id="PF00295">
    <property type="entry name" value="Glyco_hydro_28"/>
    <property type="match status" value="1"/>
</dbReference>
<dbReference type="InterPro" id="IPR000743">
    <property type="entry name" value="Glyco_hydro_28"/>
</dbReference>
<keyword evidence="9" id="KW-0961">Cell wall biogenesis/degradation</keyword>
<dbReference type="AlphaFoldDB" id="A0A9P9X1R2"/>
<dbReference type="SMART" id="SM00710">
    <property type="entry name" value="PbH1"/>
    <property type="match status" value="6"/>
</dbReference>
<keyword evidence="8 10" id="KW-0326">Glycosidase</keyword>